<dbReference type="PROSITE" id="PS51257">
    <property type="entry name" value="PROKAR_LIPOPROTEIN"/>
    <property type="match status" value="1"/>
</dbReference>
<dbReference type="RefSeq" id="WP_036178544.1">
    <property type="nucleotide sequence ID" value="NZ_AVCZ01000036.1"/>
</dbReference>
<feature type="signal peptide" evidence="2">
    <location>
        <begin position="1"/>
        <end position="19"/>
    </location>
</feature>
<proteinExistence type="predicted"/>
<feature type="chain" id="PRO_5039596712" evidence="2">
    <location>
        <begin position="20"/>
        <end position="306"/>
    </location>
</feature>
<dbReference type="InterPro" id="IPR054817">
    <property type="entry name" value="Glycosyl_F510_1955-like"/>
</dbReference>
<dbReference type="InterPro" id="IPR015943">
    <property type="entry name" value="WD40/YVTN_repeat-like_dom_sf"/>
</dbReference>
<dbReference type="InterPro" id="IPR031778">
    <property type="entry name" value="Sortilin_N"/>
</dbReference>
<evidence type="ECO:0000256" key="1">
    <source>
        <dbReference type="ARBA" id="ARBA00022737"/>
    </source>
</evidence>
<gene>
    <name evidence="4" type="ORF">CD30_15675</name>
</gene>
<organism evidence="4 5">
    <name type="scientific">Ureibacillus massiliensis 4400831 = CIP 108448 = CCUG 49529</name>
    <dbReference type="NCBI Taxonomy" id="1211035"/>
    <lineage>
        <taxon>Bacteria</taxon>
        <taxon>Bacillati</taxon>
        <taxon>Bacillota</taxon>
        <taxon>Bacilli</taxon>
        <taxon>Bacillales</taxon>
        <taxon>Caryophanaceae</taxon>
        <taxon>Ureibacillus</taxon>
    </lineage>
</organism>
<dbReference type="EMBL" id="JPVQ01000036">
    <property type="protein sequence ID" value="KGR89719.1"/>
    <property type="molecule type" value="Genomic_DNA"/>
</dbReference>
<evidence type="ECO:0000313" key="4">
    <source>
        <dbReference type="EMBL" id="KGR89719.1"/>
    </source>
</evidence>
<dbReference type="Gene3D" id="2.130.10.10">
    <property type="entry name" value="YVTN repeat-like/Quinoprotein amine dehydrogenase"/>
    <property type="match status" value="1"/>
</dbReference>
<feature type="domain" description="Sortilin N-terminal" evidence="3">
    <location>
        <begin position="108"/>
        <end position="217"/>
    </location>
</feature>
<name>A0A0A3IY58_9BACL</name>
<comment type="caution">
    <text evidence="4">The sequence shown here is derived from an EMBL/GenBank/DDBJ whole genome shotgun (WGS) entry which is preliminary data.</text>
</comment>
<protein>
    <submittedName>
        <fullName evidence="4">Sialidase</fullName>
    </submittedName>
</protein>
<dbReference type="Pfam" id="PF15902">
    <property type="entry name" value="Sortilin-Vps10"/>
    <property type="match status" value="1"/>
</dbReference>
<keyword evidence="2" id="KW-0732">Signal</keyword>
<dbReference type="Proteomes" id="UP000030595">
    <property type="component" value="Unassembled WGS sequence"/>
</dbReference>
<dbReference type="OrthoDB" id="9764804at2"/>
<evidence type="ECO:0000313" key="5">
    <source>
        <dbReference type="Proteomes" id="UP000030595"/>
    </source>
</evidence>
<evidence type="ECO:0000256" key="2">
    <source>
        <dbReference type="SAM" id="SignalP"/>
    </source>
</evidence>
<dbReference type="NCBIfam" id="NF045728">
    <property type="entry name" value="glycosyl_F510_1955"/>
    <property type="match status" value="1"/>
</dbReference>
<accession>A0A0A3IY58</accession>
<keyword evidence="5" id="KW-1185">Reference proteome</keyword>
<dbReference type="SUPFAM" id="SSF110296">
    <property type="entry name" value="Oligoxyloglucan reducing end-specific cellobiohydrolase"/>
    <property type="match status" value="1"/>
</dbReference>
<reference evidence="4 5" key="1">
    <citation type="submission" date="2014-02" db="EMBL/GenBank/DDBJ databases">
        <title>Draft genome sequence of Lysinibacillus massiliensis CCUG 49529.</title>
        <authorList>
            <person name="Zhang F."/>
            <person name="Wang G."/>
            <person name="Zhang L."/>
        </authorList>
    </citation>
    <scope>NUCLEOTIDE SEQUENCE [LARGE SCALE GENOMIC DNA]</scope>
    <source>
        <strain evidence="4 5">CCUG 49529</strain>
    </source>
</reference>
<evidence type="ECO:0000259" key="3">
    <source>
        <dbReference type="Pfam" id="PF15902"/>
    </source>
</evidence>
<sequence>MKKYTMMFSLLMLVLILTACSSGENIEFQYGEVKNNPIDHIHGVGYINGEDSVVIATHAGLYSYDESGWKEANSQKHDYMGFQAVNDGFFASGHPGQSSDLENPLGLIKSTDKGASFEKLAFYGEIDFHYLAAGYNSNAIYVFNEMPTENLEGGLHYSTDEGKTWTSSALNGFNSTYISNFAAHPTREELLVIGSKDGIFMTEDFGQNFKKFNSASMVSYVTLTESGGYYTNFDDSNVYLKSFTFDSSEEKEIPLPEEIMKDPIVYIATNPNNSAEITIVTNTLNIYLTKDLVNWEKLASNGELRK</sequence>
<dbReference type="AlphaFoldDB" id="A0A0A3IY58"/>
<dbReference type="eggNOG" id="COG4447">
    <property type="taxonomic scope" value="Bacteria"/>
</dbReference>
<keyword evidence="1" id="KW-0677">Repeat</keyword>